<dbReference type="GO" id="GO:0016639">
    <property type="term" value="F:oxidoreductase activity, acting on the CH-NH2 group of donors, NAD or NADP as acceptor"/>
    <property type="evidence" value="ECO:0007669"/>
    <property type="project" value="UniProtKB-UniRule"/>
</dbReference>
<feature type="domain" description="Aspartate dehydrogenase" evidence="7">
    <location>
        <begin position="175"/>
        <end position="262"/>
    </location>
</feature>
<comment type="catalytic activity">
    <reaction evidence="6">
        <text>L-aspartate + NAD(+) + H2O = oxaloacetate + NH4(+) + NADH + H(+)</text>
        <dbReference type="Rhea" id="RHEA:11788"/>
        <dbReference type="ChEBI" id="CHEBI:15377"/>
        <dbReference type="ChEBI" id="CHEBI:15378"/>
        <dbReference type="ChEBI" id="CHEBI:16452"/>
        <dbReference type="ChEBI" id="CHEBI:28938"/>
        <dbReference type="ChEBI" id="CHEBI:29991"/>
        <dbReference type="ChEBI" id="CHEBI:57540"/>
        <dbReference type="ChEBI" id="CHEBI:57945"/>
        <dbReference type="EC" id="1.4.1.21"/>
    </reaction>
</comment>
<keyword evidence="2 6" id="KW-0662">Pyridine nucleotide biosynthesis</keyword>
<comment type="pathway">
    <text evidence="6">Cofactor biosynthesis; NAD(+) biosynthesis; iminoaspartate from L-aspartate (dehydrogenase route): step 1/1.</text>
</comment>
<dbReference type="SUPFAM" id="SSF51735">
    <property type="entry name" value="NAD(P)-binding Rossmann-fold domains"/>
    <property type="match status" value="1"/>
</dbReference>
<dbReference type="InterPro" id="IPR020626">
    <property type="entry name" value="Asp_DH_prok"/>
</dbReference>
<keyword evidence="3 6" id="KW-0521">NADP</keyword>
<evidence type="ECO:0000256" key="2">
    <source>
        <dbReference type="ARBA" id="ARBA00022642"/>
    </source>
</evidence>
<dbReference type="InterPro" id="IPR005106">
    <property type="entry name" value="Asp/hSer_DH_NAD-bd"/>
</dbReference>
<dbReference type="SUPFAM" id="SSF55347">
    <property type="entry name" value="Glyceraldehyde-3-phosphate dehydrogenase-like, C-terminal domain"/>
    <property type="match status" value="1"/>
</dbReference>
<dbReference type="RefSeq" id="WP_184221139.1">
    <property type="nucleotide sequence ID" value="NZ_JACIIU010000003.1"/>
</dbReference>
<dbReference type="Gene3D" id="3.40.50.720">
    <property type="entry name" value="NAD(P)-binding Rossmann-like Domain"/>
    <property type="match status" value="1"/>
</dbReference>
<comment type="caution">
    <text evidence="9">The sequence shown here is derived from an EMBL/GenBank/DDBJ whole genome shotgun (WGS) entry which is preliminary data.</text>
</comment>
<evidence type="ECO:0000313" key="10">
    <source>
        <dbReference type="Proteomes" id="UP000555393"/>
    </source>
</evidence>
<keyword evidence="10" id="KW-1185">Reference proteome</keyword>
<feature type="binding site" evidence="6">
    <location>
        <position position="131"/>
    </location>
    <ligand>
        <name>NAD(+)</name>
        <dbReference type="ChEBI" id="CHEBI:57540"/>
    </ligand>
</feature>
<dbReference type="InterPro" id="IPR002811">
    <property type="entry name" value="Asp_DH"/>
</dbReference>
<evidence type="ECO:0000256" key="5">
    <source>
        <dbReference type="ARBA" id="ARBA00023027"/>
    </source>
</evidence>
<dbReference type="PIRSF" id="PIRSF005227">
    <property type="entry name" value="Asp_dh_NAD_syn"/>
    <property type="match status" value="1"/>
</dbReference>
<dbReference type="UniPathway" id="UPA00253">
    <property type="reaction ID" value="UER00456"/>
</dbReference>
<dbReference type="NCBIfam" id="NF009827">
    <property type="entry name" value="PRK13303.1-2"/>
    <property type="match status" value="1"/>
</dbReference>
<dbReference type="Pfam" id="PF03447">
    <property type="entry name" value="NAD_binding_3"/>
    <property type="match status" value="1"/>
</dbReference>
<evidence type="ECO:0000259" key="7">
    <source>
        <dbReference type="Pfam" id="PF01958"/>
    </source>
</evidence>
<organism evidence="9 10">
    <name type="scientific">Paenochrobactrum gallinarii</name>
    <dbReference type="NCBI Taxonomy" id="643673"/>
    <lineage>
        <taxon>Bacteria</taxon>
        <taxon>Pseudomonadati</taxon>
        <taxon>Pseudomonadota</taxon>
        <taxon>Alphaproteobacteria</taxon>
        <taxon>Hyphomicrobiales</taxon>
        <taxon>Brucellaceae</taxon>
        <taxon>Paenochrobactrum</taxon>
    </lineage>
</organism>
<evidence type="ECO:0000256" key="6">
    <source>
        <dbReference type="HAMAP-Rule" id="MF_01265"/>
    </source>
</evidence>
<dbReference type="Pfam" id="PF01958">
    <property type="entry name" value="Asp_DH_C"/>
    <property type="match status" value="1"/>
</dbReference>
<feature type="domain" description="Aspartate/homoserine dehydrogenase NAD-binding" evidence="8">
    <location>
        <begin position="7"/>
        <end position="128"/>
    </location>
</feature>
<dbReference type="Gene3D" id="3.30.360.10">
    <property type="entry name" value="Dihydrodipicolinate Reductase, domain 2"/>
    <property type="match status" value="1"/>
</dbReference>
<comment type="similarity">
    <text evidence="1 6">Belongs to the L-aspartate dehydrogenase family.</text>
</comment>
<comment type="miscellaneous">
    <text evidence="6">The iminoaspartate product is unstable in aqueous solution and can decompose to oxaloacetate and ammonia.</text>
</comment>
<dbReference type="NCBIfam" id="NF009829">
    <property type="entry name" value="PRK13303.1-4"/>
    <property type="match status" value="1"/>
</dbReference>
<comment type="catalytic activity">
    <reaction evidence="6">
        <text>L-aspartate + NADP(+) + H2O = oxaloacetate + NH4(+) + NADPH + H(+)</text>
        <dbReference type="Rhea" id="RHEA:11784"/>
        <dbReference type="ChEBI" id="CHEBI:15377"/>
        <dbReference type="ChEBI" id="CHEBI:15378"/>
        <dbReference type="ChEBI" id="CHEBI:16452"/>
        <dbReference type="ChEBI" id="CHEBI:28938"/>
        <dbReference type="ChEBI" id="CHEBI:29991"/>
        <dbReference type="ChEBI" id="CHEBI:57783"/>
        <dbReference type="ChEBI" id="CHEBI:58349"/>
        <dbReference type="EC" id="1.4.1.21"/>
    </reaction>
</comment>
<dbReference type="Proteomes" id="UP000555393">
    <property type="component" value="Unassembled WGS sequence"/>
</dbReference>
<evidence type="ECO:0000256" key="3">
    <source>
        <dbReference type="ARBA" id="ARBA00022857"/>
    </source>
</evidence>
<evidence type="ECO:0000259" key="8">
    <source>
        <dbReference type="Pfam" id="PF03447"/>
    </source>
</evidence>
<evidence type="ECO:0000256" key="4">
    <source>
        <dbReference type="ARBA" id="ARBA00023002"/>
    </source>
</evidence>
<gene>
    <name evidence="6" type="primary">nadX</name>
    <name evidence="9" type="ORF">FHS77_001143</name>
</gene>
<sequence>MRIGLIGYGNISRTLMKLLSDELAAPLSSLTVLSLPEFAETTRQQLAEEGKKVAGELTVVDNGEEFLRASFDLVIECAGHSAVSAYVPEFLSRGTDTIIVSIGALADQELETRLRKAAETGGGQIILPAGAIGGVDILSALRPTGLTSVTYRGRKPPVAWSGTPAEDILDLPNVKEAVVFFKGNARDAAQQYPKNANVAATLALAGLGFEATKVELVADPQAPGNVHEYHVESPVANYRIEIENKPSAGNAKTSVTTVYSVLRAVMNRIQPVVI</sequence>
<proteinExistence type="inferred from homology"/>
<dbReference type="EMBL" id="JACIIU010000003">
    <property type="protein sequence ID" value="MBB6260609.1"/>
    <property type="molecule type" value="Genomic_DNA"/>
</dbReference>
<name>A0A841LYB1_9HYPH</name>
<protein>
    <recommendedName>
        <fullName evidence="6">L-aspartate dehydrogenase</fullName>
        <ecNumber evidence="6">1.4.1.21</ecNumber>
    </recommendedName>
</protein>
<dbReference type="HAMAP" id="MF_01265">
    <property type="entry name" value="NadX"/>
    <property type="match status" value="1"/>
</dbReference>
<reference evidence="9 10" key="1">
    <citation type="submission" date="2020-08" db="EMBL/GenBank/DDBJ databases">
        <title>Genomic Encyclopedia of Type Strains, Phase IV (KMG-IV): sequencing the most valuable type-strain genomes for metagenomic binning, comparative biology and taxonomic classification.</title>
        <authorList>
            <person name="Goeker M."/>
        </authorList>
    </citation>
    <scope>NUCLEOTIDE SEQUENCE [LARGE SCALE GENOMIC DNA]</scope>
    <source>
        <strain evidence="9 10">DSM 22336</strain>
    </source>
</reference>
<dbReference type="EC" id="1.4.1.21" evidence="6"/>
<dbReference type="InterPro" id="IPR011182">
    <property type="entry name" value="L-Asp_DH"/>
</dbReference>
<dbReference type="GO" id="GO:0050661">
    <property type="term" value="F:NADP binding"/>
    <property type="evidence" value="ECO:0007669"/>
    <property type="project" value="UniProtKB-UniRule"/>
</dbReference>
<keyword evidence="4 6" id="KW-0560">Oxidoreductase</keyword>
<dbReference type="PANTHER" id="PTHR31873">
    <property type="entry name" value="L-ASPARTATE DEHYDROGENASE-RELATED"/>
    <property type="match status" value="1"/>
</dbReference>
<feature type="active site" evidence="6">
    <location>
        <position position="227"/>
    </location>
</feature>
<feature type="binding site" evidence="6">
    <location>
        <position position="197"/>
    </location>
    <ligand>
        <name>NAD(+)</name>
        <dbReference type="ChEBI" id="CHEBI:57540"/>
    </ligand>
</feature>
<evidence type="ECO:0000313" key="9">
    <source>
        <dbReference type="EMBL" id="MBB6260609.1"/>
    </source>
</evidence>
<comment type="function">
    <text evidence="6">Specifically catalyzes the NAD or NADP-dependent dehydrogenation of L-aspartate to iminoaspartate.</text>
</comment>
<dbReference type="GO" id="GO:0009435">
    <property type="term" value="P:NAD+ biosynthetic process"/>
    <property type="evidence" value="ECO:0007669"/>
    <property type="project" value="UniProtKB-UniRule"/>
</dbReference>
<dbReference type="GO" id="GO:0033735">
    <property type="term" value="F:aspartate dehydrogenase [NAD(P)+] activity"/>
    <property type="evidence" value="ECO:0007669"/>
    <property type="project" value="UniProtKB-EC"/>
</dbReference>
<evidence type="ECO:0000256" key="1">
    <source>
        <dbReference type="ARBA" id="ARBA00008331"/>
    </source>
</evidence>
<accession>A0A841LYB1</accession>
<keyword evidence="5 6" id="KW-0520">NAD</keyword>
<dbReference type="InterPro" id="IPR036291">
    <property type="entry name" value="NAD(P)-bd_dom_sf"/>
</dbReference>
<dbReference type="GO" id="GO:0051287">
    <property type="term" value="F:NAD binding"/>
    <property type="evidence" value="ECO:0007669"/>
    <property type="project" value="UniProtKB-UniRule"/>
</dbReference>
<dbReference type="NCBIfam" id="NF009828">
    <property type="entry name" value="PRK13303.1-3"/>
    <property type="match status" value="1"/>
</dbReference>
<dbReference type="AlphaFoldDB" id="A0A841LYB1"/>
<dbReference type="PANTHER" id="PTHR31873:SF6">
    <property type="entry name" value="ASPARTATE DEHYDROGENASE DOMAIN-CONTAINING PROTEIN"/>
    <property type="match status" value="1"/>
</dbReference>